<dbReference type="InterPro" id="IPR021327">
    <property type="entry name" value="DUF2934"/>
</dbReference>
<evidence type="ECO:0000313" key="2">
    <source>
        <dbReference type="EMBL" id="GFE83897.1"/>
    </source>
</evidence>
<accession>A0A829YKK7</accession>
<name>A0A829YKK7_9GAMM</name>
<evidence type="ECO:0000313" key="3">
    <source>
        <dbReference type="Proteomes" id="UP000445000"/>
    </source>
</evidence>
<sequence length="103" mass="11464">MRPARKSSSEHVVKIDPALNRPANADESVPEALVPDVIHTNVQRSAPDTPQTRWQRIARRAYELAQQRGFAPGAELSDWLRAEKEIDVADQQRAAAPENQLTG</sequence>
<proteinExistence type="predicted"/>
<dbReference type="AlphaFoldDB" id="A0A829YKK7"/>
<evidence type="ECO:0008006" key="4">
    <source>
        <dbReference type="Google" id="ProtNLM"/>
    </source>
</evidence>
<organism evidence="2 3">
    <name type="scientific">Steroidobacter agaridevorans</name>
    <dbReference type="NCBI Taxonomy" id="2695856"/>
    <lineage>
        <taxon>Bacteria</taxon>
        <taxon>Pseudomonadati</taxon>
        <taxon>Pseudomonadota</taxon>
        <taxon>Gammaproteobacteria</taxon>
        <taxon>Steroidobacterales</taxon>
        <taxon>Steroidobacteraceae</taxon>
        <taxon>Steroidobacter</taxon>
    </lineage>
</organism>
<dbReference type="Pfam" id="PF11154">
    <property type="entry name" value="DUF2934"/>
    <property type="match status" value="1"/>
</dbReference>
<comment type="caution">
    <text evidence="2">The sequence shown here is derived from an EMBL/GenBank/DDBJ whole genome shotgun (WGS) entry which is preliminary data.</text>
</comment>
<gene>
    <name evidence="2" type="ORF">GCM10011487_58970</name>
</gene>
<reference evidence="3" key="1">
    <citation type="submission" date="2020-01" db="EMBL/GenBank/DDBJ databases">
        <title>'Steroidobacter agaridevorans' sp. nov., agar-degrading bacteria isolated from rhizosphere soils.</title>
        <authorList>
            <person name="Ikenaga M."/>
            <person name="Kataoka M."/>
            <person name="Murouchi A."/>
            <person name="Katsuragi S."/>
            <person name="Sakai M."/>
        </authorList>
    </citation>
    <scope>NUCLEOTIDE SEQUENCE [LARGE SCALE GENOMIC DNA]</scope>
    <source>
        <strain evidence="3">YU21-B</strain>
    </source>
</reference>
<protein>
    <recommendedName>
        <fullName evidence="4">DUF2934 domain-containing protein</fullName>
    </recommendedName>
</protein>
<feature type="region of interest" description="Disordered" evidence="1">
    <location>
        <begin position="1"/>
        <end position="28"/>
    </location>
</feature>
<keyword evidence="3" id="KW-1185">Reference proteome</keyword>
<evidence type="ECO:0000256" key="1">
    <source>
        <dbReference type="SAM" id="MobiDB-lite"/>
    </source>
</evidence>
<dbReference type="RefSeq" id="WP_161815512.1">
    <property type="nucleotide sequence ID" value="NZ_BLJN01000007.1"/>
</dbReference>
<dbReference type="Proteomes" id="UP000445000">
    <property type="component" value="Unassembled WGS sequence"/>
</dbReference>
<dbReference type="EMBL" id="BLJN01000007">
    <property type="protein sequence ID" value="GFE83897.1"/>
    <property type="molecule type" value="Genomic_DNA"/>
</dbReference>